<gene>
    <name evidence="1" type="ORF">HAKA00212_LOCUS20538</name>
</gene>
<accession>A0A7S3Y5K1</accession>
<organism evidence="1">
    <name type="scientific">Heterosigma akashiwo</name>
    <name type="common">Chromophytic alga</name>
    <name type="synonym">Heterosigma carterae</name>
    <dbReference type="NCBI Taxonomy" id="2829"/>
    <lineage>
        <taxon>Eukaryota</taxon>
        <taxon>Sar</taxon>
        <taxon>Stramenopiles</taxon>
        <taxon>Ochrophyta</taxon>
        <taxon>Raphidophyceae</taxon>
        <taxon>Chattonellales</taxon>
        <taxon>Chattonellaceae</taxon>
        <taxon>Heterosigma</taxon>
    </lineage>
</organism>
<dbReference type="AlphaFoldDB" id="A0A7S3Y5K1"/>
<proteinExistence type="predicted"/>
<name>A0A7S3Y5K1_HETAK</name>
<protein>
    <submittedName>
        <fullName evidence="1">Uncharacterized protein</fullName>
    </submittedName>
</protein>
<reference evidence="1" key="1">
    <citation type="submission" date="2021-01" db="EMBL/GenBank/DDBJ databases">
        <authorList>
            <person name="Corre E."/>
            <person name="Pelletier E."/>
            <person name="Niang G."/>
            <person name="Scheremetjew M."/>
            <person name="Finn R."/>
            <person name="Kale V."/>
            <person name="Holt S."/>
            <person name="Cochrane G."/>
            <person name="Meng A."/>
            <person name="Brown T."/>
            <person name="Cohen L."/>
        </authorList>
    </citation>
    <scope>NUCLEOTIDE SEQUENCE</scope>
    <source>
        <strain evidence="1">CCMP3107</strain>
    </source>
</reference>
<dbReference type="EMBL" id="HBIU01045671">
    <property type="protein sequence ID" value="CAE0641710.1"/>
    <property type="molecule type" value="Transcribed_RNA"/>
</dbReference>
<sequence>MISQDGLPRMGWKRQFQFYAYGASKYHVLEKVLDMATARPGERPGYKIVKGHYIPAEPGWRCRFGFYGLDDPAPGANLYHVQDQEEPFYRTRIGLERATHWGWKDRFSFYAFDVPIHGTSKVSVHYMIRSTDSEDVYPDQHRITLGLPSGAWEHLFDFYAFPAPSVQLLLEEEGGGKYY</sequence>
<evidence type="ECO:0000313" key="1">
    <source>
        <dbReference type="EMBL" id="CAE0641710.1"/>
    </source>
</evidence>